<proteinExistence type="predicted"/>
<keyword evidence="2" id="KW-0808">Transferase</keyword>
<keyword evidence="3" id="KW-0547">Nucleotide-binding</keyword>
<protein>
    <submittedName>
        <fullName evidence="7">Protein kinase superfamily protein</fullName>
    </submittedName>
</protein>
<keyword evidence="4 7" id="KW-0418">Kinase</keyword>
<dbReference type="eggNOG" id="KOG0198">
    <property type="taxonomic scope" value="Eukaryota"/>
</dbReference>
<dbReference type="InterPro" id="IPR011009">
    <property type="entry name" value="Kinase-like_dom_sf"/>
</dbReference>
<accession>A0A1D6I1F3</accession>
<dbReference type="SUPFAM" id="SSF56112">
    <property type="entry name" value="Protein kinase-like (PK-like)"/>
    <property type="match status" value="1"/>
</dbReference>
<evidence type="ECO:0000313" key="7">
    <source>
        <dbReference type="EMBL" id="ONM54045.1"/>
    </source>
</evidence>
<evidence type="ECO:0000256" key="3">
    <source>
        <dbReference type="ARBA" id="ARBA00022741"/>
    </source>
</evidence>
<evidence type="ECO:0000256" key="1">
    <source>
        <dbReference type="ARBA" id="ARBA00022527"/>
    </source>
</evidence>
<evidence type="ECO:0000256" key="5">
    <source>
        <dbReference type="ARBA" id="ARBA00022840"/>
    </source>
</evidence>
<keyword evidence="5" id="KW-0067">ATP-binding</keyword>
<evidence type="ECO:0000256" key="4">
    <source>
        <dbReference type="ARBA" id="ARBA00022777"/>
    </source>
</evidence>
<dbReference type="STRING" id="4577.A0A1D6I1F3"/>
<keyword evidence="1" id="KW-0723">Serine/threonine-protein kinase</keyword>
<dbReference type="EMBL" id="CM007650">
    <property type="protein sequence ID" value="ONM54045.1"/>
    <property type="molecule type" value="Genomic_DNA"/>
</dbReference>
<reference evidence="7" key="1">
    <citation type="submission" date="2015-12" db="EMBL/GenBank/DDBJ databases">
        <title>Update maize B73 reference genome by single molecule sequencing technologies.</title>
        <authorList>
            <consortium name="Maize Genome Sequencing Project"/>
            <person name="Ware D."/>
        </authorList>
    </citation>
    <scope>NUCLEOTIDE SEQUENCE [LARGE SCALE GENOMIC DNA]</scope>
    <source>
        <tissue evidence="7">Seedling</tissue>
    </source>
</reference>
<dbReference type="InParanoid" id="A0A1D6I1F3"/>
<dbReference type="GO" id="GO:0004674">
    <property type="term" value="F:protein serine/threonine kinase activity"/>
    <property type="evidence" value="ECO:0007669"/>
    <property type="project" value="UniProtKB-KW"/>
</dbReference>
<organism evidence="7">
    <name type="scientific">Zea mays</name>
    <name type="common">Maize</name>
    <dbReference type="NCBI Taxonomy" id="4577"/>
    <lineage>
        <taxon>Eukaryota</taxon>
        <taxon>Viridiplantae</taxon>
        <taxon>Streptophyta</taxon>
        <taxon>Embryophyta</taxon>
        <taxon>Tracheophyta</taxon>
        <taxon>Spermatophyta</taxon>
        <taxon>Magnoliopsida</taxon>
        <taxon>Liliopsida</taxon>
        <taxon>Poales</taxon>
        <taxon>Poaceae</taxon>
        <taxon>PACMAD clade</taxon>
        <taxon>Panicoideae</taxon>
        <taxon>Andropogonodae</taxon>
        <taxon>Andropogoneae</taxon>
        <taxon>Tripsacinae</taxon>
        <taxon>Zea</taxon>
    </lineage>
</organism>
<dbReference type="PANTHER" id="PTHR11584">
    <property type="entry name" value="SERINE/THREONINE PROTEIN KINASE"/>
    <property type="match status" value="1"/>
</dbReference>
<feature type="region of interest" description="Disordered" evidence="6">
    <location>
        <begin position="95"/>
        <end position="116"/>
    </location>
</feature>
<dbReference type="PANTHER" id="PTHR11584:SF369">
    <property type="entry name" value="MITOGEN-ACTIVATED PROTEIN KINASE KINASE KINASE 19-RELATED"/>
    <property type="match status" value="1"/>
</dbReference>
<gene>
    <name evidence="7" type="ORF">ZEAMMB73_Zm00001d019998</name>
</gene>
<dbReference type="AlphaFoldDB" id="A0A1D6I1F3"/>
<sequence>MEVCDLRKVWEIHELKTKLDAAGAQVTFDHVASQTTLGLCSSLRLLSSCATPPRATSSSTPRGLGFYSVRRSISFHADALALNKLATLLSSSVTAGGAGGNREQTRARHPRVASCRNRPRPWPRSWLPTNVLGTVGDLITSGAFRHVYLGMDLESSEILVVKQVVLFDQRYIGMTWEENTLNILLEFVPGGSIQSLLGRLGSFPEALIFRVFSVGHANKTSYNCFPAIIRHNQPEVWAFCLGNGYAGLKDALGSNDSRLQRIC</sequence>
<name>A0A1D6I1F3_MAIZE</name>
<evidence type="ECO:0000256" key="6">
    <source>
        <dbReference type="SAM" id="MobiDB-lite"/>
    </source>
</evidence>
<feature type="compositionally biased region" description="Basic residues" evidence="6">
    <location>
        <begin position="107"/>
        <end position="116"/>
    </location>
</feature>
<dbReference type="GO" id="GO:0005524">
    <property type="term" value="F:ATP binding"/>
    <property type="evidence" value="ECO:0007669"/>
    <property type="project" value="UniProtKB-KW"/>
</dbReference>
<evidence type="ECO:0000256" key="2">
    <source>
        <dbReference type="ARBA" id="ARBA00022679"/>
    </source>
</evidence>